<dbReference type="PANTHER" id="PTHR34706:SF1">
    <property type="entry name" value="VWFA DOMAIN-CONTAINING PROTEIN"/>
    <property type="match status" value="1"/>
</dbReference>
<dbReference type="EMBL" id="CH476615">
    <property type="protein sequence ID" value="EEP77992.1"/>
    <property type="molecule type" value="Genomic_DNA"/>
</dbReference>
<dbReference type="HOGENOM" id="CLU_040578_0_1_1"/>
<proteinExistence type="predicted"/>
<organism evidence="3 4">
    <name type="scientific">Uncinocarpus reesii (strain UAMH 1704)</name>
    <dbReference type="NCBI Taxonomy" id="336963"/>
    <lineage>
        <taxon>Eukaryota</taxon>
        <taxon>Fungi</taxon>
        <taxon>Dikarya</taxon>
        <taxon>Ascomycota</taxon>
        <taxon>Pezizomycotina</taxon>
        <taxon>Eurotiomycetes</taxon>
        <taxon>Eurotiomycetidae</taxon>
        <taxon>Onygenales</taxon>
        <taxon>Onygenaceae</taxon>
        <taxon>Uncinocarpus</taxon>
    </lineage>
</organism>
<sequence>MGLFSSSRSKQQATLRPDSIISRGFGRRSRSRSQGEVVDRSFQPHSVPTTNFAPSYPLEAPPAYTAQAPSNTSTNASCSDSPYAFLTQFDTVFLIDDSGSMAGRSWRETEAALSAIAPICTQFDADGVDIYFLNHINRQPSQNTGAYRSITSPVEVHEVFTSVSPRGGTPTGKRLGQILKPYLDQLESLIENDRFASSDSLLRPLNLIVITDGVPTDDVESVIVSAARKLDRLNAQPWQIGIQFFQVGNEPDAAEDLRELDDSLAGQQGVRDMVDTVPWNANNGGAITAEGILKVVLGAVHRKYDRRNAAGRRE</sequence>
<name>C4JI95_UNCRE</name>
<dbReference type="eggNOG" id="ENOG502RZH2">
    <property type="taxonomic scope" value="Eukaryota"/>
</dbReference>
<evidence type="ECO:0000256" key="1">
    <source>
        <dbReference type="SAM" id="MobiDB-lite"/>
    </source>
</evidence>
<accession>C4JI95</accession>
<evidence type="ECO:0000259" key="2">
    <source>
        <dbReference type="PROSITE" id="PS50234"/>
    </source>
</evidence>
<feature type="compositionally biased region" description="Polar residues" evidence="1">
    <location>
        <begin position="1"/>
        <end position="14"/>
    </location>
</feature>
<dbReference type="InParanoid" id="C4JI95"/>
<evidence type="ECO:0000313" key="3">
    <source>
        <dbReference type="EMBL" id="EEP77992.1"/>
    </source>
</evidence>
<dbReference type="InterPro" id="IPR036465">
    <property type="entry name" value="vWFA_dom_sf"/>
</dbReference>
<dbReference type="AlphaFoldDB" id="C4JI95"/>
<dbReference type="PROSITE" id="PS50234">
    <property type="entry name" value="VWFA"/>
    <property type="match status" value="1"/>
</dbReference>
<protein>
    <recommendedName>
        <fullName evidence="2">VWFA domain-containing protein</fullName>
    </recommendedName>
</protein>
<evidence type="ECO:0000313" key="4">
    <source>
        <dbReference type="Proteomes" id="UP000002058"/>
    </source>
</evidence>
<dbReference type="RefSeq" id="XP_002543325.1">
    <property type="nucleotide sequence ID" value="XM_002543279.1"/>
</dbReference>
<feature type="compositionally biased region" description="Polar residues" evidence="1">
    <location>
        <begin position="43"/>
        <end position="53"/>
    </location>
</feature>
<dbReference type="Gene3D" id="3.40.50.410">
    <property type="entry name" value="von Willebrand factor, type A domain"/>
    <property type="match status" value="1"/>
</dbReference>
<dbReference type="OMA" id="VHKKYDR"/>
<keyword evidence="4" id="KW-1185">Reference proteome</keyword>
<dbReference type="PANTHER" id="PTHR34706">
    <property type="entry name" value="SLR1338 PROTEIN"/>
    <property type="match status" value="1"/>
</dbReference>
<reference evidence="4" key="1">
    <citation type="journal article" date="2009" name="Genome Res.">
        <title>Comparative genomic analyses of the human fungal pathogens Coccidioides and their relatives.</title>
        <authorList>
            <person name="Sharpton T.J."/>
            <person name="Stajich J.E."/>
            <person name="Rounsley S.D."/>
            <person name="Gardner M.J."/>
            <person name="Wortman J.R."/>
            <person name="Jordar V.S."/>
            <person name="Maiti R."/>
            <person name="Kodira C.D."/>
            <person name="Neafsey D.E."/>
            <person name="Zeng Q."/>
            <person name="Hung C.-Y."/>
            <person name="McMahan C."/>
            <person name="Muszewska A."/>
            <person name="Grynberg M."/>
            <person name="Mandel M.A."/>
            <person name="Kellner E.M."/>
            <person name="Barker B.M."/>
            <person name="Galgiani J.N."/>
            <person name="Orbach M.J."/>
            <person name="Kirkland T.N."/>
            <person name="Cole G.T."/>
            <person name="Henn M.R."/>
            <person name="Birren B.W."/>
            <person name="Taylor J.W."/>
        </authorList>
    </citation>
    <scope>NUCLEOTIDE SEQUENCE [LARGE SCALE GENOMIC DNA]</scope>
    <source>
        <strain evidence="4">UAMH 1704</strain>
    </source>
</reference>
<feature type="region of interest" description="Disordered" evidence="1">
    <location>
        <begin position="1"/>
        <end position="73"/>
    </location>
</feature>
<dbReference type="GeneID" id="8437630"/>
<dbReference type="SUPFAM" id="SSF53300">
    <property type="entry name" value="vWA-like"/>
    <property type="match status" value="1"/>
</dbReference>
<dbReference type="Pfam" id="PF00092">
    <property type="entry name" value="VWA"/>
    <property type="match status" value="1"/>
</dbReference>
<dbReference type="VEuPathDB" id="FungiDB:UREG_02841"/>
<dbReference type="OrthoDB" id="2142040at2759"/>
<dbReference type="KEGG" id="ure:UREG_02841"/>
<dbReference type="InterPro" id="IPR002035">
    <property type="entry name" value="VWF_A"/>
</dbReference>
<feature type="domain" description="VWFA" evidence="2">
    <location>
        <begin position="90"/>
        <end position="296"/>
    </location>
</feature>
<gene>
    <name evidence="3" type="ORF">UREG_02841</name>
</gene>
<dbReference type="Proteomes" id="UP000002058">
    <property type="component" value="Unassembled WGS sequence"/>
</dbReference>